<protein>
    <recommendedName>
        <fullName evidence="3">histidine kinase</fullName>
        <ecNumber evidence="3">2.7.13.3</ecNumber>
    </recommendedName>
</protein>
<evidence type="ECO:0000256" key="9">
    <source>
        <dbReference type="ARBA" id="ARBA00022777"/>
    </source>
</evidence>
<dbReference type="PANTHER" id="PTHR41523">
    <property type="entry name" value="TWO-COMPONENT SYSTEM SENSOR PROTEIN"/>
    <property type="match status" value="1"/>
</dbReference>
<dbReference type="GO" id="GO:0005524">
    <property type="term" value="F:ATP binding"/>
    <property type="evidence" value="ECO:0007669"/>
    <property type="project" value="UniProtKB-KW"/>
</dbReference>
<dbReference type="PANTHER" id="PTHR41523:SF8">
    <property type="entry name" value="ETHYLENE RESPONSE SENSOR PROTEIN"/>
    <property type="match status" value="1"/>
</dbReference>
<dbReference type="Proteomes" id="UP000000270">
    <property type="component" value="Chromosome"/>
</dbReference>
<accession>A8IJU6</accession>
<evidence type="ECO:0000256" key="6">
    <source>
        <dbReference type="ARBA" id="ARBA00022679"/>
    </source>
</evidence>
<dbReference type="STRING" id="438753.AZC_0360"/>
<keyword evidence="11 13" id="KW-1133">Transmembrane helix</keyword>
<feature type="domain" description="Signal transduction histidine kinase subgroup 2 dimerisation and phosphoacceptor" evidence="15">
    <location>
        <begin position="401"/>
        <end position="468"/>
    </location>
</feature>
<dbReference type="Gene3D" id="3.30.450.20">
    <property type="entry name" value="PAS domain"/>
    <property type="match status" value="1"/>
</dbReference>
<evidence type="ECO:0000256" key="13">
    <source>
        <dbReference type="SAM" id="Phobius"/>
    </source>
</evidence>
<dbReference type="InterPro" id="IPR033479">
    <property type="entry name" value="dCache_1"/>
</dbReference>
<name>A8IJU6_AZOC5</name>
<reference evidence="16 17" key="6">
    <citation type="journal article" date="2011" name="Appl. Environ. Microbiol.">
        <title>Involvement of the azorhizobial chromosome partition gene (parA) in the onset of bacteroid differentiation during Sesbania rostrata stem nodule development.</title>
        <authorList>
            <person name="Liu CT."/>
            <person name="Lee KB."/>
            <person name="Wang YS."/>
            <person name="Peng MH."/>
            <person name="Lee KT."/>
            <person name="Suzuki S."/>
            <person name="Suzuki T."/>
            <person name="Oyaizu H."/>
        </authorList>
    </citation>
    <scope>NUCLEOTIDE SEQUENCE [LARGE SCALE GENOMIC DNA]</scope>
    <source>
        <strain evidence="17">ATCC 43989 / DSM 5975 / JCM 20966 / LMG 6465 / NBRC 14845 / NCIMB 13405 / ORS 571</strain>
    </source>
</reference>
<dbReference type="AlphaFoldDB" id="A8IJU6"/>
<evidence type="ECO:0000256" key="11">
    <source>
        <dbReference type="ARBA" id="ARBA00022989"/>
    </source>
</evidence>
<sequence>MPGCGRVWTELCMSSRRRALVEAWGRERAAIFASAVGQPRSLLDSVRRRLMLVILIAVLPLASACMLQGLLQLRRAGEDAQQSLVQSAAAAAASARNIFSSAENVLQALKNANDVRDANADCQATLAGANLSVLFSSNIAYIDKNGQVLCSALPQTQSSVGDRKWWLAARNERGFTIGPRQISPVTRSDILVGILPLFGADGVFDGALAMAINAASLDNLLREAVPPSVGVVALINDKGVQVASNAADAASQLFDGRTIDNYMERLGEAKDAQGRAWSFAAAPLERHGLFVAIARPTADLFRWTTFHVLLGFVLPVVMVVFTLVAMWLATDRIVLQWLLYIRRVTVVYAQGHYGFRPTRMHRAPSEFRVLGHAIEDMALAVRERDNRLREGLAEKTALVREIHHRIKNSLQVVVSLLSLYGAGVAPADRPRFERLRVRMNSLAVVHRVFYEAAEGSEVRVRELLRELAVLLEGASDRSAAVLVEAGDEITLPTDFAVPLALLVTEIVMALTRPDAARPVRITLKAALQGGTFELVAEASEPAEGRLDVGKADLAHGFAGQLGGSVLVEEAEDCARIRTAFPARKRGMAG</sequence>
<evidence type="ECO:0000256" key="5">
    <source>
        <dbReference type="ARBA" id="ARBA00022553"/>
    </source>
</evidence>
<gene>
    <name evidence="16" type="ordered locus">AZC_0360</name>
</gene>
<feature type="transmembrane region" description="Helical" evidence="13">
    <location>
        <begin position="306"/>
        <end position="329"/>
    </location>
</feature>
<evidence type="ECO:0000256" key="10">
    <source>
        <dbReference type="ARBA" id="ARBA00022840"/>
    </source>
</evidence>
<keyword evidence="4" id="KW-1003">Cell membrane</keyword>
<dbReference type="eggNOG" id="COG3920">
    <property type="taxonomic scope" value="Bacteria"/>
</dbReference>
<keyword evidence="6" id="KW-0808">Transferase</keyword>
<keyword evidence="8" id="KW-0547">Nucleotide-binding</keyword>
<keyword evidence="17" id="KW-1185">Reference proteome</keyword>
<evidence type="ECO:0000259" key="14">
    <source>
        <dbReference type="Pfam" id="PF02743"/>
    </source>
</evidence>
<keyword evidence="7 13" id="KW-0812">Transmembrane</keyword>
<evidence type="ECO:0000256" key="8">
    <source>
        <dbReference type="ARBA" id="ARBA00022741"/>
    </source>
</evidence>
<dbReference type="Pfam" id="PF02743">
    <property type="entry name" value="dCache_1"/>
    <property type="match status" value="1"/>
</dbReference>
<dbReference type="EC" id="2.7.13.3" evidence="3"/>
<evidence type="ECO:0000256" key="12">
    <source>
        <dbReference type="ARBA" id="ARBA00023136"/>
    </source>
</evidence>
<comment type="subcellular location">
    <subcellularLocation>
        <location evidence="2">Cell membrane</location>
        <topology evidence="2">Multi-pass membrane protein</topology>
    </subcellularLocation>
</comment>
<proteinExistence type="predicted"/>
<evidence type="ECO:0000259" key="15">
    <source>
        <dbReference type="Pfam" id="PF07568"/>
    </source>
</evidence>
<dbReference type="KEGG" id="azc:AZC_0360"/>
<evidence type="ECO:0000256" key="1">
    <source>
        <dbReference type="ARBA" id="ARBA00000085"/>
    </source>
</evidence>
<feature type="transmembrane region" description="Helical" evidence="13">
    <location>
        <begin position="50"/>
        <end position="71"/>
    </location>
</feature>
<reference evidence="16 17" key="3">
    <citation type="journal article" date="2008" name="BMC Genomics">
        <title>The genome of the versatile nitrogen fixer Azorhizobium caulinodans ORS571.</title>
        <authorList>
            <person name="Lee KB."/>
            <person name="Backer P.D."/>
            <person name="Aono T."/>
            <person name="Liu CT."/>
            <person name="Suzuki S."/>
            <person name="Suzuki T."/>
            <person name="Kaneko T."/>
            <person name="Yamada M."/>
            <person name="Tabata S."/>
            <person name="Kupfer D.M."/>
            <person name="Najar F.Z."/>
            <person name="Wiley G.B."/>
            <person name="Roe B."/>
            <person name="Binnewies T.T."/>
            <person name="Ussery D.W."/>
            <person name="D'Haeze W."/>
            <person name="Herder J.D."/>
            <person name="Gevers D."/>
            <person name="Vereecke D."/>
            <person name="Holsters M."/>
            <person name="Oyaizu H."/>
        </authorList>
    </citation>
    <scope>NUCLEOTIDE SEQUENCE [LARGE SCALE GENOMIC DNA]</scope>
    <source>
        <strain evidence="17">ATCC 43989 / DSM 5975 / JCM 20966 / LMG 6465 / NBRC 14845 / NCIMB 13405 / ORS 571</strain>
    </source>
</reference>
<keyword evidence="9 16" id="KW-0418">Kinase</keyword>
<evidence type="ECO:0000313" key="16">
    <source>
        <dbReference type="EMBL" id="BAF86358.1"/>
    </source>
</evidence>
<keyword evidence="5" id="KW-0597">Phosphoprotein</keyword>
<organism evidence="16 17">
    <name type="scientific">Azorhizobium caulinodans (strain ATCC 43989 / DSM 5975 / JCM 20966 / LMG 6465 / NBRC 14845 / NCIMB 13405 / ORS 571)</name>
    <dbReference type="NCBI Taxonomy" id="438753"/>
    <lineage>
        <taxon>Bacteria</taxon>
        <taxon>Pseudomonadati</taxon>
        <taxon>Pseudomonadota</taxon>
        <taxon>Alphaproteobacteria</taxon>
        <taxon>Hyphomicrobiales</taxon>
        <taxon>Xanthobacteraceae</taxon>
        <taxon>Azorhizobium</taxon>
    </lineage>
</organism>
<dbReference type="CDD" id="cd12914">
    <property type="entry name" value="PDC1_DGC_like"/>
    <property type="match status" value="1"/>
</dbReference>
<keyword evidence="10" id="KW-0067">ATP-binding</keyword>
<evidence type="ECO:0000256" key="3">
    <source>
        <dbReference type="ARBA" id="ARBA00012438"/>
    </source>
</evidence>
<dbReference type="HOGENOM" id="CLU_024378_1_0_5"/>
<dbReference type="GO" id="GO:0005886">
    <property type="term" value="C:plasma membrane"/>
    <property type="evidence" value="ECO:0007669"/>
    <property type="project" value="UniProtKB-SubCell"/>
</dbReference>
<evidence type="ECO:0000256" key="7">
    <source>
        <dbReference type="ARBA" id="ARBA00022692"/>
    </source>
</evidence>
<evidence type="ECO:0000256" key="4">
    <source>
        <dbReference type="ARBA" id="ARBA00022475"/>
    </source>
</evidence>
<reference evidence="16 17" key="4">
    <citation type="journal article" date="2009" name="Appl. Environ. Microbiol.">
        <title>Comparative genome-wide transcriptional profiling of Azorhizobium caulinodans ORS571 grown under free-living and symbiotic conditions.</title>
        <authorList>
            <person name="Tsukada S."/>
            <person name="Aono T."/>
            <person name="Akiba N."/>
            <person name="Lee KB."/>
            <person name="Liu CT."/>
            <person name="Toyazaki H."/>
            <person name="Oyaizu H."/>
        </authorList>
    </citation>
    <scope>NUCLEOTIDE SEQUENCE [LARGE SCALE GENOMIC DNA]</scope>
    <source>
        <strain evidence="17">ATCC 43989 / DSM 5975 / JCM 20966 / LMG 6465 / NBRC 14845 / NCIMB 13405 / ORS 571</strain>
    </source>
</reference>
<reference evidence="16 17" key="5">
    <citation type="journal article" date="2010" name="Appl. Environ. Microbiol.">
        <title>phrR-like gene praR of Azorhizobium caulinodans ORS571 is essential for symbiosis with Sesbania rostrata and is involved in expression of reb genes.</title>
        <authorList>
            <person name="Akiba N."/>
            <person name="Aono T."/>
            <person name="Toyazaki H."/>
            <person name="Sato S."/>
            <person name="Oyaizu H."/>
        </authorList>
    </citation>
    <scope>NUCLEOTIDE SEQUENCE [LARGE SCALE GENOMIC DNA]</scope>
    <source>
        <strain evidence="17">ATCC 43989 / DSM 5975 / JCM 20966 / LMG 6465 / NBRC 14845 / NCIMB 13405 / ORS 571</strain>
    </source>
</reference>
<dbReference type="InterPro" id="IPR011495">
    <property type="entry name" value="Sig_transdc_His_kin_sub2_dim/P"/>
</dbReference>
<evidence type="ECO:0000256" key="2">
    <source>
        <dbReference type="ARBA" id="ARBA00004651"/>
    </source>
</evidence>
<evidence type="ECO:0000313" key="17">
    <source>
        <dbReference type="Proteomes" id="UP000000270"/>
    </source>
</evidence>
<dbReference type="GO" id="GO:0004673">
    <property type="term" value="F:protein histidine kinase activity"/>
    <property type="evidence" value="ECO:0007669"/>
    <property type="project" value="UniProtKB-EC"/>
</dbReference>
<feature type="domain" description="Cache" evidence="14">
    <location>
        <begin position="76"/>
        <end position="292"/>
    </location>
</feature>
<reference evidence="16 17" key="1">
    <citation type="journal article" date="2007" name="Appl. Environ. Microbiol.">
        <title>Rhizobial factors required for stem nodule maturation and maintenance in Sesbania rostrata-Azorhizobium caulinodans ORS571 symbiosis.</title>
        <authorList>
            <person name="Suzuki S."/>
            <person name="Aono T."/>
            <person name="Lee KB."/>
            <person name="Suzuki T."/>
            <person name="Liu CT."/>
            <person name="Miwa H."/>
            <person name="Wakao S."/>
            <person name="Iki T."/>
            <person name="Oyaizu H."/>
        </authorList>
    </citation>
    <scope>NUCLEOTIDE SEQUENCE [LARGE SCALE GENOMIC DNA]</scope>
    <source>
        <strain evidence="17">ATCC 43989 / DSM 5975 / JCM 20966 / LMG 6465 / NBRC 14845 / NCIMB 13405 / ORS 571</strain>
    </source>
</reference>
<dbReference type="EMBL" id="AP009384">
    <property type="protein sequence ID" value="BAF86358.1"/>
    <property type="molecule type" value="Genomic_DNA"/>
</dbReference>
<keyword evidence="12 13" id="KW-0472">Membrane</keyword>
<comment type="catalytic activity">
    <reaction evidence="1">
        <text>ATP + protein L-histidine = ADP + protein N-phospho-L-histidine.</text>
        <dbReference type="EC" id="2.7.13.3"/>
    </reaction>
</comment>
<dbReference type="Pfam" id="PF07568">
    <property type="entry name" value="HisKA_2"/>
    <property type="match status" value="1"/>
</dbReference>
<reference evidence="17" key="2">
    <citation type="submission" date="2007-04" db="EMBL/GenBank/DDBJ databases">
        <title>Complete genome sequence of the nitrogen-fixing bacterium Azorhizobium caulinodans ORS571.</title>
        <authorList>
            <person name="Lee K.B."/>
            <person name="Backer P.D."/>
            <person name="Aono T."/>
            <person name="Liu C.T."/>
            <person name="Suzuki S."/>
            <person name="Suzuki T."/>
            <person name="Kaneko T."/>
            <person name="Yamada M."/>
            <person name="Tabata S."/>
            <person name="Kupfer D.M."/>
            <person name="Najar F.Z."/>
            <person name="Wiley G.B."/>
            <person name="Roe B."/>
            <person name="Binnewies T."/>
            <person name="Ussery D."/>
            <person name="Vereecke D."/>
            <person name="Gevers D."/>
            <person name="Holsters M."/>
            <person name="Oyaizu H."/>
        </authorList>
    </citation>
    <scope>NUCLEOTIDE SEQUENCE [LARGE SCALE GENOMIC DNA]</scope>
    <source>
        <strain evidence="17">ATCC 43989 / DSM 5975 / JCM 20966 / LMG 6465 / NBRC 14845 / NCIMB 13405 / ORS 571</strain>
    </source>
</reference>